<proteinExistence type="predicted"/>
<dbReference type="Gene3D" id="3.10.350.10">
    <property type="entry name" value="LysM domain"/>
    <property type="match status" value="1"/>
</dbReference>
<dbReference type="CDD" id="cd00118">
    <property type="entry name" value="LysM"/>
    <property type="match status" value="1"/>
</dbReference>
<sequence length="373" mass="39288">MQVVLACTGAAGMALAGQATAQIRPASPKGDVLEHRVTTGDTLEQLAARYLGDHTRWTALQSHNRVQDPLRLRPGSMLEIPTRLLRAAAASVEFVQGDVRSSRSLNHLADTEAAASPAADSQPVQKGQLLQEGDSLKVPANGFVSVRLADGSLVRVQSESDVQLRQMRRKGRAGSLQSVLDLREGGVEASVTQQAQSERERRFEIRTPAASTSVRGTQFLVLTDAQGQTAAAVDEGSVAVQSGQPSTLLKPGQGVAVSADGKLGKATKMLPAPDIASWPALAEDASWVSLPLPTMAGAVRYQIQLAEQKDAKKDLNQVVRGGIFQQSPARLTGVADGDYLVSIRAIDANGIPGARSTQHAQPACQGHARAAVV</sequence>
<dbReference type="InterPro" id="IPR036779">
    <property type="entry name" value="LysM_dom_sf"/>
</dbReference>
<protein>
    <submittedName>
        <fullName evidence="5">FecR domain-containing protein</fullName>
    </submittedName>
</protein>
<dbReference type="PANTHER" id="PTHR38731:SF3">
    <property type="entry name" value="BLL6125 PROTEIN"/>
    <property type="match status" value="1"/>
</dbReference>
<feature type="domain" description="FecR protein" evidence="4">
    <location>
        <begin position="136"/>
        <end position="238"/>
    </location>
</feature>
<evidence type="ECO:0000313" key="6">
    <source>
        <dbReference type="Proteomes" id="UP001240697"/>
    </source>
</evidence>
<dbReference type="Proteomes" id="UP001240697">
    <property type="component" value="Chromosome"/>
</dbReference>
<dbReference type="PANTHER" id="PTHR38731">
    <property type="entry name" value="LIPL45-RELATED LIPOPROTEIN-RELATED"/>
    <property type="match status" value="1"/>
</dbReference>
<evidence type="ECO:0000259" key="4">
    <source>
        <dbReference type="Pfam" id="PF04773"/>
    </source>
</evidence>
<name>A0ABY8STP3_9BURK</name>
<dbReference type="InterPro" id="IPR006860">
    <property type="entry name" value="FecR"/>
</dbReference>
<dbReference type="Gene3D" id="2.60.120.1440">
    <property type="match status" value="1"/>
</dbReference>
<evidence type="ECO:0000256" key="2">
    <source>
        <dbReference type="SAM" id="SignalP"/>
    </source>
</evidence>
<reference evidence="5 6" key="1">
    <citation type="submission" date="2023-05" db="EMBL/GenBank/DDBJ databases">
        <authorList>
            <person name="Yin Y."/>
            <person name="Lu Z."/>
        </authorList>
    </citation>
    <scope>NUCLEOTIDE SEQUENCE [LARGE SCALE GENOMIC DNA]</scope>
    <source>
        <strain evidence="5 6">ZM22</strain>
    </source>
</reference>
<evidence type="ECO:0000256" key="1">
    <source>
        <dbReference type="SAM" id="MobiDB-lite"/>
    </source>
</evidence>
<feature type="signal peptide" evidence="2">
    <location>
        <begin position="1"/>
        <end position="21"/>
    </location>
</feature>
<feature type="chain" id="PRO_5045387459" evidence="2">
    <location>
        <begin position="22"/>
        <end position="373"/>
    </location>
</feature>
<feature type="domain" description="LysM" evidence="3">
    <location>
        <begin position="35"/>
        <end position="81"/>
    </location>
</feature>
<keyword evidence="6" id="KW-1185">Reference proteome</keyword>
<feature type="region of interest" description="Disordered" evidence="1">
    <location>
        <begin position="354"/>
        <end position="373"/>
    </location>
</feature>
<dbReference type="EMBL" id="CP125947">
    <property type="protein sequence ID" value="WHS66412.1"/>
    <property type="molecule type" value="Genomic_DNA"/>
</dbReference>
<dbReference type="SUPFAM" id="SSF54106">
    <property type="entry name" value="LysM domain"/>
    <property type="match status" value="1"/>
</dbReference>
<accession>A0ABY8STP3</accession>
<dbReference type="Pfam" id="PF04773">
    <property type="entry name" value="FecR"/>
    <property type="match status" value="1"/>
</dbReference>
<dbReference type="Pfam" id="PF01476">
    <property type="entry name" value="LysM"/>
    <property type="match status" value="1"/>
</dbReference>
<dbReference type="InterPro" id="IPR018392">
    <property type="entry name" value="LysM"/>
</dbReference>
<gene>
    <name evidence="5" type="ORF">QMY55_04530</name>
</gene>
<evidence type="ECO:0000259" key="3">
    <source>
        <dbReference type="Pfam" id="PF01476"/>
    </source>
</evidence>
<evidence type="ECO:0000313" key="5">
    <source>
        <dbReference type="EMBL" id="WHS66412.1"/>
    </source>
</evidence>
<keyword evidence="2" id="KW-0732">Signal</keyword>
<organism evidence="5 6">
    <name type="scientific">Comamonas resistens</name>
    <dbReference type="NCBI Taxonomy" id="3046670"/>
    <lineage>
        <taxon>Bacteria</taxon>
        <taxon>Pseudomonadati</taxon>
        <taxon>Pseudomonadota</taxon>
        <taxon>Betaproteobacteria</taxon>
        <taxon>Burkholderiales</taxon>
        <taxon>Comamonadaceae</taxon>
        <taxon>Comamonas</taxon>
    </lineage>
</organism>